<name>A0AA38SU50_9ASTR</name>
<organism evidence="1 2">
    <name type="scientific">Centaurea solstitialis</name>
    <name type="common">yellow star-thistle</name>
    <dbReference type="NCBI Taxonomy" id="347529"/>
    <lineage>
        <taxon>Eukaryota</taxon>
        <taxon>Viridiplantae</taxon>
        <taxon>Streptophyta</taxon>
        <taxon>Embryophyta</taxon>
        <taxon>Tracheophyta</taxon>
        <taxon>Spermatophyta</taxon>
        <taxon>Magnoliopsida</taxon>
        <taxon>eudicotyledons</taxon>
        <taxon>Gunneridae</taxon>
        <taxon>Pentapetalae</taxon>
        <taxon>asterids</taxon>
        <taxon>campanulids</taxon>
        <taxon>Asterales</taxon>
        <taxon>Asteraceae</taxon>
        <taxon>Carduoideae</taxon>
        <taxon>Cardueae</taxon>
        <taxon>Centaureinae</taxon>
        <taxon>Centaurea</taxon>
    </lineage>
</organism>
<dbReference type="PANTHER" id="PTHR47718:SF12">
    <property type="entry name" value="PROTEIN FAR1-RELATED SEQUENCE"/>
    <property type="match status" value="1"/>
</dbReference>
<reference evidence="1" key="1">
    <citation type="submission" date="2023-03" db="EMBL/GenBank/DDBJ databases">
        <title>Chromosome-scale reference genome and RAD-based genetic map of yellow starthistle (Centaurea solstitialis) reveal putative structural variation and QTLs associated with invader traits.</title>
        <authorList>
            <person name="Reatini B."/>
            <person name="Cang F.A."/>
            <person name="Jiang Q."/>
            <person name="Mckibben M.T.W."/>
            <person name="Barker M.S."/>
            <person name="Rieseberg L.H."/>
            <person name="Dlugosch K.M."/>
        </authorList>
    </citation>
    <scope>NUCLEOTIDE SEQUENCE</scope>
    <source>
        <strain evidence="1">CAN-66</strain>
        <tissue evidence="1">Leaf</tissue>
    </source>
</reference>
<sequence length="304" mass="34554">MNQYALVQAVVFCGYQTCRVIYRLSCSLCNQSRLLQIGSGLSVETEDEELQSRGSLEIKIQQPVRRVSIRFSTSSRIMATPLVFFVNCFDAALDKQRFSQRNLDNLTSSTFPKFLTPCKIEGHASDIYTRAVFNNVQIELYKAAWCCSIESVHSEGDVLLNTNVEKIPEKYIMRRWQRALMPDDLKHSRLRYGDLDGEQERMFNEVLIAVENCLGKLRGIRRSLVVFSESVRILKQEVDVSFPTKYDSSSKIDTIVDLIGVSQPENVEVYPPTGIRNNGWLVPVKLQVIRLQDTKGSVGVAENL</sequence>
<dbReference type="PANTHER" id="PTHR47718">
    <property type="entry name" value="OS01G0519700 PROTEIN"/>
    <property type="match status" value="1"/>
</dbReference>
<dbReference type="Proteomes" id="UP001172457">
    <property type="component" value="Chromosome 7"/>
</dbReference>
<keyword evidence="2" id="KW-1185">Reference proteome</keyword>
<evidence type="ECO:0000313" key="2">
    <source>
        <dbReference type="Proteomes" id="UP001172457"/>
    </source>
</evidence>
<proteinExistence type="predicted"/>
<comment type="caution">
    <text evidence="1">The sequence shown here is derived from an EMBL/GenBank/DDBJ whole genome shotgun (WGS) entry which is preliminary data.</text>
</comment>
<dbReference type="EMBL" id="JARYMX010000007">
    <property type="protein sequence ID" value="KAJ9542395.1"/>
    <property type="molecule type" value="Genomic_DNA"/>
</dbReference>
<gene>
    <name evidence="1" type="ORF">OSB04_028901</name>
</gene>
<accession>A0AA38SU50</accession>
<protein>
    <submittedName>
        <fullName evidence="1">Uncharacterized protein</fullName>
    </submittedName>
</protein>
<evidence type="ECO:0000313" key="1">
    <source>
        <dbReference type="EMBL" id="KAJ9542395.1"/>
    </source>
</evidence>
<dbReference type="AlphaFoldDB" id="A0AA38SU50"/>